<feature type="region of interest" description="Disordered" evidence="1">
    <location>
        <begin position="231"/>
        <end position="373"/>
    </location>
</feature>
<dbReference type="Proteomes" id="UP001177295">
    <property type="component" value="Chromosome"/>
</dbReference>
<dbReference type="InterPro" id="IPR002716">
    <property type="entry name" value="PIN_dom"/>
</dbReference>
<evidence type="ECO:0000313" key="4">
    <source>
        <dbReference type="EMBL" id="WIO46128.1"/>
    </source>
</evidence>
<proteinExistence type="predicted"/>
<dbReference type="CDD" id="cd09877">
    <property type="entry name" value="PIN_YacL-like"/>
    <property type="match status" value="1"/>
</dbReference>
<evidence type="ECO:0000256" key="2">
    <source>
        <dbReference type="SAM" id="Phobius"/>
    </source>
</evidence>
<dbReference type="RefSeq" id="WP_376753673.1">
    <property type="nucleotide sequence ID" value="NZ_CP124550.1"/>
</dbReference>
<accession>A0ABY8WZY7</accession>
<reference evidence="4 5" key="1">
    <citation type="journal article" date="2023" name="Cell">
        <title>Genetic manipulation of Patescibacteria provides mechanistic insights into microbial dark matter and the epibiotic lifestyle.</title>
        <authorList>
            <person name="Wang Y."/>
            <person name="Gallagher L.A."/>
            <person name="Andrade P.A."/>
            <person name="Liu A."/>
            <person name="Humphreys I.R."/>
            <person name="Turkarslan S."/>
            <person name="Cutler K.J."/>
            <person name="Arrieta-Ortiz M.L."/>
            <person name="Li Y."/>
            <person name="Radey M.C."/>
            <person name="McLean J.S."/>
            <person name="Cong Q."/>
            <person name="Baker D."/>
            <person name="Baliga N.S."/>
            <person name="Peterson S.B."/>
            <person name="Mougous J.D."/>
        </authorList>
    </citation>
    <scope>NUCLEOTIDE SEQUENCE [LARGE SCALE GENOMIC DNA]</scope>
    <source>
        <strain evidence="4 5">ML1</strain>
    </source>
</reference>
<feature type="compositionally biased region" description="Polar residues" evidence="1">
    <location>
        <begin position="338"/>
        <end position="352"/>
    </location>
</feature>
<dbReference type="EMBL" id="CP124550">
    <property type="protein sequence ID" value="WIO46128.1"/>
    <property type="molecule type" value="Genomic_DNA"/>
</dbReference>
<dbReference type="SMART" id="SM00670">
    <property type="entry name" value="PINc"/>
    <property type="match status" value="1"/>
</dbReference>
<organism evidence="4 5">
    <name type="scientific">Candidatus Southlakia epibionticum</name>
    <dbReference type="NCBI Taxonomy" id="3043284"/>
    <lineage>
        <taxon>Bacteria</taxon>
        <taxon>Candidatus Saccharimonadota</taxon>
        <taxon>Candidatus Saccharimonadia</taxon>
        <taxon>Candidatus Saccharimonadales</taxon>
        <taxon>Candidatus Saccharimonadaceae</taxon>
        <taxon>Candidatus Southlakia</taxon>
    </lineage>
</organism>
<dbReference type="InterPro" id="IPR052041">
    <property type="entry name" value="Nucleic_acid_metab_PIN/TRAM"/>
</dbReference>
<keyword evidence="2" id="KW-1133">Transmembrane helix</keyword>
<feature type="domain" description="PIN" evidence="3">
    <location>
        <begin position="36"/>
        <end position="143"/>
    </location>
</feature>
<evidence type="ECO:0000256" key="1">
    <source>
        <dbReference type="SAM" id="MobiDB-lite"/>
    </source>
</evidence>
<feature type="compositionally biased region" description="Polar residues" evidence="1">
    <location>
        <begin position="289"/>
        <end position="314"/>
    </location>
</feature>
<feature type="compositionally biased region" description="Polar residues" evidence="1">
    <location>
        <begin position="262"/>
        <end position="282"/>
    </location>
</feature>
<dbReference type="PANTHER" id="PTHR11603:SF147">
    <property type="entry name" value="MEMBRANE PROTEIN"/>
    <property type="match status" value="1"/>
</dbReference>
<protein>
    <recommendedName>
        <fullName evidence="3">PIN domain-containing protein</fullName>
    </recommendedName>
</protein>
<name>A0ABY8WZY7_9BACT</name>
<dbReference type="SUPFAM" id="SSF88723">
    <property type="entry name" value="PIN domain-like"/>
    <property type="match status" value="1"/>
</dbReference>
<dbReference type="Gene3D" id="3.40.50.1010">
    <property type="entry name" value="5'-nuclease"/>
    <property type="match status" value="1"/>
</dbReference>
<dbReference type="InterPro" id="IPR029060">
    <property type="entry name" value="PIN-like_dom_sf"/>
</dbReference>
<sequence length="373" mass="40655">METKDIVLLAVTLLILGEVSYLLTRLPKTNIKAKDRAILVDTSVLMDGRIVAVAGTGFIGGTLVIPRSVIGELQFLADHADSDKRARARHGLDVVTELQAMERVAVELLQDGSRASEGVDDRLLLLAKQHGAVIMTLDYNLNKVAAVEGTEVLNLNELAQSLRMEYLPGEKLLLDLIQKGQDSHQAVGYLPDGTMVVVEQASSKIGQTHTVEIVRSLQTAAGRMMFAKLVDEVQPEKRRTQRQSSKSHGAISTAASGELNKTAKSQAANNTSNELAAPSTSNQRRRGKNTSSVQRSSTATQARPVKTAQSSRMQRTPEDSKASRRTRTSRKGKDDTAAQASRSQPNVNSAPRRTNHSRRKNHEDDLIALVNEQ</sequence>
<feature type="transmembrane region" description="Helical" evidence="2">
    <location>
        <begin position="6"/>
        <end position="24"/>
    </location>
</feature>
<keyword evidence="2" id="KW-0472">Membrane</keyword>
<evidence type="ECO:0000259" key="3">
    <source>
        <dbReference type="SMART" id="SM00670"/>
    </source>
</evidence>
<evidence type="ECO:0000313" key="5">
    <source>
        <dbReference type="Proteomes" id="UP001177295"/>
    </source>
</evidence>
<dbReference type="PANTHER" id="PTHR11603">
    <property type="entry name" value="AAA FAMILY ATPASE"/>
    <property type="match status" value="1"/>
</dbReference>
<keyword evidence="5" id="KW-1185">Reference proteome</keyword>
<gene>
    <name evidence="4" type="ORF">SEML1_0509</name>
</gene>
<keyword evidence="2" id="KW-0812">Transmembrane</keyword>